<dbReference type="Proteomes" id="UP000000851">
    <property type="component" value="Chromosome"/>
</dbReference>
<sequence>MQGISVPIIILGIYIVWKGLVEGLFPALRTVTIRRHGLPAVGTVVANRSRRIDSLQRINAGIYVPRVSYRQQGLVSFTTAEGQRVTFWANLDGWDTPKPEKGTYQLRYLPEDPHAHRFTRPRLVSYWVTAVVGLISGGAFVGLAWFLPQ</sequence>
<keyword evidence="1" id="KW-0472">Membrane</keyword>
<feature type="transmembrane region" description="Helical" evidence="1">
    <location>
        <begin position="6"/>
        <end position="25"/>
    </location>
</feature>
<gene>
    <name evidence="2" type="ordered locus">Caci_6656</name>
</gene>
<evidence type="ECO:0000313" key="2">
    <source>
        <dbReference type="EMBL" id="ACU75502.1"/>
    </source>
</evidence>
<keyword evidence="3" id="KW-1185">Reference proteome</keyword>
<name>C7Q009_CATAD</name>
<protein>
    <recommendedName>
        <fullName evidence="4">DUF3592 domain-containing protein</fullName>
    </recommendedName>
</protein>
<dbReference type="AlphaFoldDB" id="C7Q009"/>
<dbReference type="RefSeq" id="WP_015795231.1">
    <property type="nucleotide sequence ID" value="NC_013131.1"/>
</dbReference>
<dbReference type="HOGENOM" id="CLU_1746341_0_0_11"/>
<keyword evidence="1" id="KW-1133">Transmembrane helix</keyword>
<keyword evidence="1" id="KW-0812">Transmembrane</keyword>
<dbReference type="KEGG" id="cai:Caci_6656"/>
<evidence type="ECO:0008006" key="4">
    <source>
        <dbReference type="Google" id="ProtNLM"/>
    </source>
</evidence>
<organism evidence="2 3">
    <name type="scientific">Catenulispora acidiphila (strain DSM 44928 / JCM 14897 / NBRC 102108 / NRRL B-24433 / ID139908)</name>
    <dbReference type="NCBI Taxonomy" id="479433"/>
    <lineage>
        <taxon>Bacteria</taxon>
        <taxon>Bacillati</taxon>
        <taxon>Actinomycetota</taxon>
        <taxon>Actinomycetes</taxon>
        <taxon>Catenulisporales</taxon>
        <taxon>Catenulisporaceae</taxon>
        <taxon>Catenulispora</taxon>
    </lineage>
</organism>
<dbReference type="EMBL" id="CP001700">
    <property type="protein sequence ID" value="ACU75502.1"/>
    <property type="molecule type" value="Genomic_DNA"/>
</dbReference>
<evidence type="ECO:0000313" key="3">
    <source>
        <dbReference type="Proteomes" id="UP000000851"/>
    </source>
</evidence>
<dbReference type="InParanoid" id="C7Q009"/>
<proteinExistence type="predicted"/>
<evidence type="ECO:0000256" key="1">
    <source>
        <dbReference type="SAM" id="Phobius"/>
    </source>
</evidence>
<feature type="transmembrane region" description="Helical" evidence="1">
    <location>
        <begin position="124"/>
        <end position="147"/>
    </location>
</feature>
<accession>C7Q009</accession>
<reference evidence="2 3" key="1">
    <citation type="journal article" date="2009" name="Stand. Genomic Sci.">
        <title>Complete genome sequence of Catenulispora acidiphila type strain (ID 139908).</title>
        <authorList>
            <person name="Copeland A."/>
            <person name="Lapidus A."/>
            <person name="Glavina Del Rio T."/>
            <person name="Nolan M."/>
            <person name="Lucas S."/>
            <person name="Chen F."/>
            <person name="Tice H."/>
            <person name="Cheng J.F."/>
            <person name="Bruce D."/>
            <person name="Goodwin L."/>
            <person name="Pitluck S."/>
            <person name="Mikhailova N."/>
            <person name="Pati A."/>
            <person name="Ivanova N."/>
            <person name="Mavromatis K."/>
            <person name="Chen A."/>
            <person name="Palaniappan K."/>
            <person name="Chain P."/>
            <person name="Land M."/>
            <person name="Hauser L."/>
            <person name="Chang Y.J."/>
            <person name="Jeffries C.D."/>
            <person name="Chertkov O."/>
            <person name="Brettin T."/>
            <person name="Detter J.C."/>
            <person name="Han C."/>
            <person name="Ali Z."/>
            <person name="Tindall B.J."/>
            <person name="Goker M."/>
            <person name="Bristow J."/>
            <person name="Eisen J.A."/>
            <person name="Markowitz V."/>
            <person name="Hugenholtz P."/>
            <person name="Kyrpides N.C."/>
            <person name="Klenk H.P."/>
        </authorList>
    </citation>
    <scope>NUCLEOTIDE SEQUENCE [LARGE SCALE GENOMIC DNA]</scope>
    <source>
        <strain evidence="3">DSM 44928 / JCM 14897 / NBRC 102108 / NRRL B-24433 / ID139908</strain>
    </source>
</reference>